<dbReference type="GO" id="GO:0003676">
    <property type="term" value="F:nucleic acid binding"/>
    <property type="evidence" value="ECO:0007669"/>
    <property type="project" value="InterPro"/>
</dbReference>
<keyword evidence="2" id="KW-0540">Nuclease</keyword>
<sequence length="260" mass="28620">MTLWMAVALLVLIAGMAFMTLWKPKDPWQADNLPSEGSSDQFRREGIIDADASHLLVPVPAAADSRPCFLVIDTETTGLPADETQFMAGADAPAPVSVGWQLLDFRFRCIEEVVCRLSTDEPVSPEAAALHGIADASLHGDDPHEVYARLLGAVSKAKVLSAHNLAFHRSVLVYDMRRRGLDPSPLFSLDDYCTMEAGVDFTHLYGSCGTWKLPRLTELFGALYFGLPGVRTTYREKVRNDIRLVGACLRRMNPTTPSLE</sequence>
<dbReference type="InterPro" id="IPR012337">
    <property type="entry name" value="RNaseH-like_sf"/>
</dbReference>
<dbReference type="GO" id="GO:0006259">
    <property type="term" value="P:DNA metabolic process"/>
    <property type="evidence" value="ECO:0007669"/>
    <property type="project" value="UniProtKB-ARBA"/>
</dbReference>
<evidence type="ECO:0000313" key="2">
    <source>
        <dbReference type="EMBL" id="KGN87793.1"/>
    </source>
</evidence>
<keyword evidence="2" id="KW-0378">Hydrolase</keyword>
<dbReference type="eggNOG" id="COG0847">
    <property type="taxonomic scope" value="Bacteria"/>
</dbReference>
<dbReference type="CDD" id="cd06127">
    <property type="entry name" value="DEDDh"/>
    <property type="match status" value="1"/>
</dbReference>
<name>A0A0A2F9X1_9PORP</name>
<dbReference type="STRING" id="111105.HR09_10050"/>
<dbReference type="OrthoDB" id="1013563at2"/>
<feature type="domain" description="Exonuclease" evidence="1">
    <location>
        <begin position="68"/>
        <end position="258"/>
    </location>
</feature>
<gene>
    <name evidence="2" type="ORF">HR08_01620</name>
</gene>
<comment type="caution">
    <text evidence="2">The sequence shown here is derived from an EMBL/GenBank/DDBJ whole genome shotgun (WGS) entry which is preliminary data.</text>
</comment>
<reference evidence="2 3" key="1">
    <citation type="submission" date="2014-08" db="EMBL/GenBank/DDBJ databases">
        <title>Porphyromonas gulae strain:COT-052_OH1451 Genome sequencing.</title>
        <authorList>
            <person name="Wallis C."/>
            <person name="Deusch O."/>
            <person name="O'Flynn C."/>
            <person name="Davis I."/>
            <person name="Jospin G."/>
            <person name="Darling A.E."/>
            <person name="Coil D.A."/>
            <person name="Alexiev A."/>
            <person name="Horsfall A."/>
            <person name="Kirkwood N."/>
            <person name="Harris S."/>
            <person name="Eisen J.A."/>
        </authorList>
    </citation>
    <scope>NUCLEOTIDE SEQUENCE [LARGE SCALE GENOMIC DNA]</scope>
    <source>
        <strain evidence="3">COT-052 OH1451</strain>
    </source>
</reference>
<evidence type="ECO:0000259" key="1">
    <source>
        <dbReference type="SMART" id="SM00479"/>
    </source>
</evidence>
<dbReference type="AlphaFoldDB" id="A0A0A2F9X1"/>
<dbReference type="Pfam" id="PF00929">
    <property type="entry name" value="RNase_T"/>
    <property type="match status" value="1"/>
</dbReference>
<keyword evidence="2" id="KW-0269">Exonuclease</keyword>
<evidence type="ECO:0000313" key="3">
    <source>
        <dbReference type="Proteomes" id="UP000030130"/>
    </source>
</evidence>
<dbReference type="Gene3D" id="3.30.420.10">
    <property type="entry name" value="Ribonuclease H-like superfamily/Ribonuclease H"/>
    <property type="match status" value="1"/>
</dbReference>
<proteinExistence type="predicted"/>
<dbReference type="SUPFAM" id="SSF53098">
    <property type="entry name" value="Ribonuclease H-like"/>
    <property type="match status" value="1"/>
</dbReference>
<organism evidence="2 3">
    <name type="scientific">Porphyromonas gulae</name>
    <dbReference type="NCBI Taxonomy" id="111105"/>
    <lineage>
        <taxon>Bacteria</taxon>
        <taxon>Pseudomonadati</taxon>
        <taxon>Bacteroidota</taxon>
        <taxon>Bacteroidia</taxon>
        <taxon>Bacteroidales</taxon>
        <taxon>Porphyromonadaceae</taxon>
        <taxon>Porphyromonas</taxon>
    </lineage>
</organism>
<dbReference type="RefSeq" id="WP_039420080.1">
    <property type="nucleotide sequence ID" value="NZ_JRAI01000008.1"/>
</dbReference>
<dbReference type="EMBL" id="JRAI01000008">
    <property type="protein sequence ID" value="KGN87793.1"/>
    <property type="molecule type" value="Genomic_DNA"/>
</dbReference>
<accession>A0A0A2F9X1</accession>
<dbReference type="GO" id="GO:0004527">
    <property type="term" value="F:exonuclease activity"/>
    <property type="evidence" value="ECO:0007669"/>
    <property type="project" value="UniProtKB-KW"/>
</dbReference>
<dbReference type="SMART" id="SM00479">
    <property type="entry name" value="EXOIII"/>
    <property type="match status" value="1"/>
</dbReference>
<protein>
    <submittedName>
        <fullName evidence="2">Exonuclease</fullName>
    </submittedName>
</protein>
<dbReference type="InterPro" id="IPR013520">
    <property type="entry name" value="Ribonucl_H"/>
</dbReference>
<dbReference type="InterPro" id="IPR036397">
    <property type="entry name" value="RNaseH_sf"/>
</dbReference>
<dbReference type="Proteomes" id="UP000030130">
    <property type="component" value="Unassembled WGS sequence"/>
</dbReference>